<feature type="region of interest" description="Disordered" evidence="1">
    <location>
        <begin position="1"/>
        <end position="23"/>
    </location>
</feature>
<dbReference type="AlphaFoldDB" id="A0AA39NTQ7"/>
<reference evidence="3" key="1">
    <citation type="submission" date="2023-06" db="EMBL/GenBank/DDBJ databases">
        <authorList>
            <consortium name="Lawrence Berkeley National Laboratory"/>
            <person name="Ahrendt S."/>
            <person name="Sahu N."/>
            <person name="Indic B."/>
            <person name="Wong-Bajracharya J."/>
            <person name="Merenyi Z."/>
            <person name="Ke H.-M."/>
            <person name="Monk M."/>
            <person name="Kocsube S."/>
            <person name="Drula E."/>
            <person name="Lipzen A."/>
            <person name="Balint B."/>
            <person name="Henrissat B."/>
            <person name="Andreopoulos B."/>
            <person name="Martin F.M."/>
            <person name="Harder C.B."/>
            <person name="Rigling D."/>
            <person name="Ford K.L."/>
            <person name="Foster G.D."/>
            <person name="Pangilinan J."/>
            <person name="Papanicolaou A."/>
            <person name="Barry K."/>
            <person name="LaButti K."/>
            <person name="Viragh M."/>
            <person name="Koriabine M."/>
            <person name="Yan M."/>
            <person name="Riley R."/>
            <person name="Champramary S."/>
            <person name="Plett K.L."/>
            <person name="Tsai I.J."/>
            <person name="Slot J."/>
            <person name="Sipos G."/>
            <person name="Plett J."/>
            <person name="Nagy L.G."/>
            <person name="Grigoriev I.V."/>
        </authorList>
    </citation>
    <scope>NUCLEOTIDE SEQUENCE</scope>
    <source>
        <strain evidence="3">ICMP 16352</strain>
    </source>
</reference>
<sequence>MTEMFTSTSRTSPTASSPSSGSDAQKTTAFIGAVVALISFFLLLLLGFLLLRRARKTQVHTLLPFPIATRRLSPRSGKRRSDHSISGSTVVQEGDQIPSEETVLLAGPSRARADDTVAEILRLSVQLRQLIAERASVWLSDRDFNPPPAYVDEGTEDALR</sequence>
<keyword evidence="4" id="KW-1185">Reference proteome</keyword>
<gene>
    <name evidence="3" type="ORF">IW261DRAFT_1597296</name>
</gene>
<evidence type="ECO:0000313" key="3">
    <source>
        <dbReference type="EMBL" id="KAK0471515.1"/>
    </source>
</evidence>
<name>A0AA39NTQ7_9AGAR</name>
<evidence type="ECO:0000313" key="4">
    <source>
        <dbReference type="Proteomes" id="UP001175227"/>
    </source>
</evidence>
<feature type="transmembrane region" description="Helical" evidence="2">
    <location>
        <begin position="29"/>
        <end position="51"/>
    </location>
</feature>
<keyword evidence="2" id="KW-0472">Membrane</keyword>
<dbReference type="Proteomes" id="UP001175227">
    <property type="component" value="Unassembled WGS sequence"/>
</dbReference>
<dbReference type="EMBL" id="JAUEPR010000050">
    <property type="protein sequence ID" value="KAK0471515.1"/>
    <property type="molecule type" value="Genomic_DNA"/>
</dbReference>
<organism evidence="3 4">
    <name type="scientific">Armillaria novae-zelandiae</name>
    <dbReference type="NCBI Taxonomy" id="153914"/>
    <lineage>
        <taxon>Eukaryota</taxon>
        <taxon>Fungi</taxon>
        <taxon>Dikarya</taxon>
        <taxon>Basidiomycota</taxon>
        <taxon>Agaricomycotina</taxon>
        <taxon>Agaricomycetes</taxon>
        <taxon>Agaricomycetidae</taxon>
        <taxon>Agaricales</taxon>
        <taxon>Marasmiineae</taxon>
        <taxon>Physalacriaceae</taxon>
        <taxon>Armillaria</taxon>
    </lineage>
</organism>
<accession>A0AA39NTQ7</accession>
<evidence type="ECO:0000256" key="1">
    <source>
        <dbReference type="SAM" id="MobiDB-lite"/>
    </source>
</evidence>
<keyword evidence="2" id="KW-1133">Transmembrane helix</keyword>
<keyword evidence="2" id="KW-0812">Transmembrane</keyword>
<protein>
    <submittedName>
        <fullName evidence="3">Uncharacterized protein</fullName>
    </submittedName>
</protein>
<feature type="region of interest" description="Disordered" evidence="1">
    <location>
        <begin position="73"/>
        <end position="99"/>
    </location>
</feature>
<proteinExistence type="predicted"/>
<comment type="caution">
    <text evidence="3">The sequence shown here is derived from an EMBL/GenBank/DDBJ whole genome shotgun (WGS) entry which is preliminary data.</text>
</comment>
<feature type="compositionally biased region" description="Low complexity" evidence="1">
    <location>
        <begin position="1"/>
        <end position="22"/>
    </location>
</feature>
<evidence type="ECO:0000256" key="2">
    <source>
        <dbReference type="SAM" id="Phobius"/>
    </source>
</evidence>